<comment type="caution">
    <text evidence="1">The sequence shown here is derived from an EMBL/GenBank/DDBJ whole genome shotgun (WGS) entry which is preliminary data.</text>
</comment>
<proteinExistence type="predicted"/>
<dbReference type="EMBL" id="CM045771">
    <property type="protein sequence ID" value="KAI7987137.1"/>
    <property type="molecule type" value="Genomic_DNA"/>
</dbReference>
<reference evidence="1 2" key="1">
    <citation type="journal article" date="2022" name="Plant J.">
        <title>Chromosome-level genome of Camellia lanceoleosa provides a valuable resource for understanding genome evolution and self-incompatibility.</title>
        <authorList>
            <person name="Gong W."/>
            <person name="Xiao S."/>
            <person name="Wang L."/>
            <person name="Liao Z."/>
            <person name="Chang Y."/>
            <person name="Mo W."/>
            <person name="Hu G."/>
            <person name="Li W."/>
            <person name="Zhao G."/>
            <person name="Zhu H."/>
            <person name="Hu X."/>
            <person name="Ji K."/>
            <person name="Xiang X."/>
            <person name="Song Q."/>
            <person name="Yuan D."/>
            <person name="Jin S."/>
            <person name="Zhang L."/>
        </authorList>
    </citation>
    <scope>NUCLEOTIDE SEQUENCE [LARGE SCALE GENOMIC DNA]</scope>
    <source>
        <strain evidence="1">SQ_2022a</strain>
    </source>
</reference>
<sequence>MNERVMKIKEDLDMKRLYESRFGKMNNSNSFAFSSSSFPSTSNSEGNQNTISRLLSRGTRVQPCHVVSPQRSHDISWVAAPPRLWHQVSTLHDNTYVAHFVLCLST</sequence>
<protein>
    <submittedName>
        <fullName evidence="1">Uncharacterized protein</fullName>
    </submittedName>
</protein>
<name>A0ACC0FGD5_9ERIC</name>
<organism evidence="1 2">
    <name type="scientific">Camellia lanceoleosa</name>
    <dbReference type="NCBI Taxonomy" id="1840588"/>
    <lineage>
        <taxon>Eukaryota</taxon>
        <taxon>Viridiplantae</taxon>
        <taxon>Streptophyta</taxon>
        <taxon>Embryophyta</taxon>
        <taxon>Tracheophyta</taxon>
        <taxon>Spermatophyta</taxon>
        <taxon>Magnoliopsida</taxon>
        <taxon>eudicotyledons</taxon>
        <taxon>Gunneridae</taxon>
        <taxon>Pentapetalae</taxon>
        <taxon>asterids</taxon>
        <taxon>Ericales</taxon>
        <taxon>Theaceae</taxon>
        <taxon>Camellia</taxon>
    </lineage>
</organism>
<evidence type="ECO:0000313" key="1">
    <source>
        <dbReference type="EMBL" id="KAI7987137.1"/>
    </source>
</evidence>
<dbReference type="Proteomes" id="UP001060215">
    <property type="component" value="Chromosome 14"/>
</dbReference>
<evidence type="ECO:0000313" key="2">
    <source>
        <dbReference type="Proteomes" id="UP001060215"/>
    </source>
</evidence>
<gene>
    <name evidence="1" type="ORF">LOK49_LG13G01602</name>
</gene>
<keyword evidence="2" id="KW-1185">Reference proteome</keyword>
<accession>A0ACC0FGD5</accession>